<comment type="similarity">
    <text evidence="2 7 8">Belongs to the dihydrofolate reductase family.</text>
</comment>
<dbReference type="OrthoDB" id="9804315at2"/>
<evidence type="ECO:0000256" key="7">
    <source>
        <dbReference type="PIRNR" id="PIRNR000194"/>
    </source>
</evidence>
<dbReference type="GO" id="GO:0004146">
    <property type="term" value="F:dihydrofolate reductase activity"/>
    <property type="evidence" value="ECO:0007669"/>
    <property type="project" value="UniProtKB-EC"/>
</dbReference>
<dbReference type="GeneID" id="77845216"/>
<dbReference type="AlphaFoldDB" id="A0A0C2HGR4"/>
<dbReference type="GO" id="GO:0046655">
    <property type="term" value="P:folic acid metabolic process"/>
    <property type="evidence" value="ECO:0007669"/>
    <property type="project" value="TreeGrafter"/>
</dbReference>
<dbReference type="Pfam" id="PF00186">
    <property type="entry name" value="DHFR_1"/>
    <property type="match status" value="1"/>
</dbReference>
<protein>
    <recommendedName>
        <fullName evidence="3 7">Dihydrofolate reductase</fullName>
        <ecNumber evidence="3 7">1.5.1.3</ecNumber>
    </recommendedName>
</protein>
<dbReference type="PROSITE" id="PS51330">
    <property type="entry name" value="DHFR_2"/>
    <property type="match status" value="1"/>
</dbReference>
<reference evidence="11" key="3">
    <citation type="submission" date="2020-04" db="EMBL/GenBank/DDBJ databases">
        <authorList>
            <person name="Tanveer F."/>
            <person name="Xie Y."/>
            <person name="Shinwari Z.K."/>
        </authorList>
    </citation>
    <scope>NUCLEOTIDE SEQUENCE</scope>
    <source>
        <strain evidence="11">MOSEL-ME25</strain>
    </source>
</reference>
<evidence type="ECO:0000256" key="4">
    <source>
        <dbReference type="ARBA" id="ARBA00022563"/>
    </source>
</evidence>
<evidence type="ECO:0000256" key="5">
    <source>
        <dbReference type="ARBA" id="ARBA00022857"/>
    </source>
</evidence>
<proteinExistence type="inferred from homology"/>
<keyword evidence="4 7" id="KW-0554">One-carbon metabolism</keyword>
<accession>A0A0C2HGR4</accession>
<reference evidence="11 13" key="4">
    <citation type="submission" date="2022-12" db="EMBL/GenBank/DDBJ databases">
        <title>Genome analysis and biological profiling of marine Salinicoccus roseus MOSEL-ME25.</title>
        <authorList>
            <person name="Mirza F.T."/>
            <person name="Xie Y."/>
            <person name="Shinwari Z.K."/>
        </authorList>
    </citation>
    <scope>NUCLEOTIDE SEQUENCE [LARGE SCALE GENOMIC DNA]</scope>
    <source>
        <strain evidence="11 13">MOSEL-ME25</strain>
    </source>
</reference>
<dbReference type="PANTHER" id="PTHR48069:SF3">
    <property type="entry name" value="DIHYDROFOLATE REDUCTASE"/>
    <property type="match status" value="1"/>
</dbReference>
<dbReference type="Gene3D" id="3.40.430.10">
    <property type="entry name" value="Dihydrofolate Reductase, subunit A"/>
    <property type="match status" value="1"/>
</dbReference>
<name>A0A0C2HGR4_9STAP</name>
<dbReference type="InterPro" id="IPR012259">
    <property type="entry name" value="DHFR"/>
</dbReference>
<dbReference type="GO" id="GO:0046654">
    <property type="term" value="P:tetrahydrofolate biosynthetic process"/>
    <property type="evidence" value="ECO:0007669"/>
    <property type="project" value="UniProtKB-UniPathway"/>
</dbReference>
<comment type="function">
    <text evidence="7">Key enzyme in folate metabolism. Catalyzes an essential reaction for de novo glycine and purine synthesis, and for DNA precursor synthesis.</text>
</comment>
<sequence>MLAYVWAEDENKLIGRDKALPWRLPADIKFFKDVTMQGDIVTGRKTYETIPNRPLPGRRNIVLTLQADYEAPGAIVVHSKEEILALEEENGEDLYIIGGGTLFRLFEDEVDVLYRTVIHDTFEGDTYFPETFDYSPFERVEAWPGPVDDRNKYPHTYEVWRRK</sequence>
<gene>
    <name evidence="11" type="ORF">F7P68_0007930</name>
    <name evidence="10" type="ORF">SN16_06575</name>
</gene>
<keyword evidence="5 7" id="KW-0521">NADP</keyword>
<dbReference type="PROSITE" id="PS00075">
    <property type="entry name" value="DHFR_1"/>
    <property type="match status" value="1"/>
</dbReference>
<reference evidence="13" key="2">
    <citation type="submission" date="2020-04" db="EMBL/GenBank/DDBJ databases">
        <title>Genome analysis and biological profiling of marine Cellulosimicrobium funkei MOSEL-ME6.</title>
        <authorList>
            <person name="Tanveer F."/>
            <person name="Xie Y."/>
            <person name="Shinwari Z.K."/>
        </authorList>
    </citation>
    <scope>NUCLEOTIDE SEQUENCE [LARGE SCALE GENOMIC DNA]</scope>
    <source>
        <strain evidence="13">MOSEL-ME25</strain>
    </source>
</reference>
<keyword evidence="13" id="KW-1185">Reference proteome</keyword>
<feature type="domain" description="DHFR" evidence="9">
    <location>
        <begin position="1"/>
        <end position="162"/>
    </location>
</feature>
<dbReference type="CDD" id="cd00209">
    <property type="entry name" value="DHFR"/>
    <property type="match status" value="1"/>
</dbReference>
<dbReference type="GO" id="GO:0006730">
    <property type="term" value="P:one-carbon metabolic process"/>
    <property type="evidence" value="ECO:0007669"/>
    <property type="project" value="UniProtKB-KW"/>
</dbReference>
<dbReference type="EMBL" id="JXII01000005">
    <property type="protein sequence ID" value="KIH70814.1"/>
    <property type="molecule type" value="Genomic_DNA"/>
</dbReference>
<reference evidence="10 12" key="1">
    <citation type="submission" date="2015-01" db="EMBL/GenBank/DDBJ databases">
        <title>Genome sequences of high lactate-tolerant strain Salinicoccus roseus W12 with industrial interest.</title>
        <authorList>
            <person name="Wang H."/>
            <person name="Yu B."/>
        </authorList>
    </citation>
    <scope>NUCLEOTIDE SEQUENCE [LARGE SCALE GENOMIC DNA]</scope>
    <source>
        <strain evidence="10 12">W12</strain>
    </source>
</reference>
<dbReference type="PIRSF" id="PIRSF000194">
    <property type="entry name" value="DHFR"/>
    <property type="match status" value="1"/>
</dbReference>
<evidence type="ECO:0000256" key="6">
    <source>
        <dbReference type="ARBA" id="ARBA00023002"/>
    </source>
</evidence>
<evidence type="ECO:0000256" key="8">
    <source>
        <dbReference type="RuleBase" id="RU004474"/>
    </source>
</evidence>
<dbReference type="RefSeq" id="WP_040105825.1">
    <property type="nucleotide sequence ID" value="NZ_CANMYM010000006.1"/>
</dbReference>
<dbReference type="EMBL" id="JABEVU030000001">
    <property type="protein sequence ID" value="MDB0580459.1"/>
    <property type="molecule type" value="Genomic_DNA"/>
</dbReference>
<dbReference type="PANTHER" id="PTHR48069">
    <property type="entry name" value="DIHYDROFOLATE REDUCTASE"/>
    <property type="match status" value="1"/>
</dbReference>
<dbReference type="PRINTS" id="PR00070">
    <property type="entry name" value="DHFR"/>
</dbReference>
<evidence type="ECO:0000313" key="11">
    <source>
        <dbReference type="EMBL" id="MDB0580459.1"/>
    </source>
</evidence>
<dbReference type="GO" id="GO:0050661">
    <property type="term" value="F:NADP binding"/>
    <property type="evidence" value="ECO:0007669"/>
    <property type="project" value="InterPro"/>
</dbReference>
<evidence type="ECO:0000256" key="3">
    <source>
        <dbReference type="ARBA" id="ARBA00012856"/>
    </source>
</evidence>
<dbReference type="InterPro" id="IPR001796">
    <property type="entry name" value="DHFR_dom"/>
</dbReference>
<evidence type="ECO:0000256" key="2">
    <source>
        <dbReference type="ARBA" id="ARBA00009539"/>
    </source>
</evidence>
<dbReference type="UniPathway" id="UPA00077">
    <property type="reaction ID" value="UER00158"/>
</dbReference>
<dbReference type="GO" id="GO:0005829">
    <property type="term" value="C:cytosol"/>
    <property type="evidence" value="ECO:0007669"/>
    <property type="project" value="TreeGrafter"/>
</dbReference>
<dbReference type="SUPFAM" id="SSF53597">
    <property type="entry name" value="Dihydrofolate reductase-like"/>
    <property type="match status" value="1"/>
</dbReference>
<dbReference type="STRING" id="45670.SN16_06575"/>
<evidence type="ECO:0000313" key="10">
    <source>
        <dbReference type="EMBL" id="KIH70814.1"/>
    </source>
</evidence>
<dbReference type="GO" id="GO:0046452">
    <property type="term" value="P:dihydrofolate metabolic process"/>
    <property type="evidence" value="ECO:0007669"/>
    <property type="project" value="TreeGrafter"/>
</dbReference>
<comment type="catalytic activity">
    <reaction evidence="7">
        <text>(6S)-5,6,7,8-tetrahydrofolate + NADP(+) = 7,8-dihydrofolate + NADPH + H(+)</text>
        <dbReference type="Rhea" id="RHEA:15009"/>
        <dbReference type="ChEBI" id="CHEBI:15378"/>
        <dbReference type="ChEBI" id="CHEBI:57451"/>
        <dbReference type="ChEBI" id="CHEBI:57453"/>
        <dbReference type="ChEBI" id="CHEBI:57783"/>
        <dbReference type="ChEBI" id="CHEBI:58349"/>
        <dbReference type="EC" id="1.5.1.3"/>
    </reaction>
</comment>
<dbReference type="Proteomes" id="UP000031546">
    <property type="component" value="Unassembled WGS sequence"/>
</dbReference>
<organism evidence="10 12">
    <name type="scientific">Salinicoccus roseus</name>
    <dbReference type="NCBI Taxonomy" id="45670"/>
    <lineage>
        <taxon>Bacteria</taxon>
        <taxon>Bacillati</taxon>
        <taxon>Bacillota</taxon>
        <taxon>Bacilli</taxon>
        <taxon>Bacillales</taxon>
        <taxon>Staphylococcaceae</taxon>
        <taxon>Salinicoccus</taxon>
    </lineage>
</organism>
<dbReference type="Proteomes" id="UP000527860">
    <property type="component" value="Unassembled WGS sequence"/>
</dbReference>
<dbReference type="InterPro" id="IPR017925">
    <property type="entry name" value="DHFR_CS"/>
</dbReference>
<evidence type="ECO:0000313" key="13">
    <source>
        <dbReference type="Proteomes" id="UP000527860"/>
    </source>
</evidence>
<dbReference type="InterPro" id="IPR024072">
    <property type="entry name" value="DHFR-like_dom_sf"/>
</dbReference>
<evidence type="ECO:0000256" key="1">
    <source>
        <dbReference type="ARBA" id="ARBA00004903"/>
    </source>
</evidence>
<evidence type="ECO:0000259" key="9">
    <source>
        <dbReference type="PROSITE" id="PS51330"/>
    </source>
</evidence>
<keyword evidence="6 7" id="KW-0560">Oxidoreductase</keyword>
<evidence type="ECO:0000313" key="12">
    <source>
        <dbReference type="Proteomes" id="UP000031546"/>
    </source>
</evidence>
<comment type="pathway">
    <text evidence="1 7">Cofactor biosynthesis; tetrahydrofolate biosynthesis; 5,6,7,8-tetrahydrofolate from 7,8-dihydrofolate: step 1/1.</text>
</comment>
<comment type="caution">
    <text evidence="10">The sequence shown here is derived from an EMBL/GenBank/DDBJ whole genome shotgun (WGS) entry which is preliminary data.</text>
</comment>
<dbReference type="EC" id="1.5.1.3" evidence="3 7"/>